<name>A0AAD4VYF4_PRUDU</name>
<dbReference type="EMBL" id="JAJFAZ020000004">
    <property type="protein sequence ID" value="KAI5333614.1"/>
    <property type="molecule type" value="Genomic_DNA"/>
</dbReference>
<sequence>MDPRLYKSAKSGDVCFLKQLLNDDPMLLYQLTPRENTALHIAVQFGHKNVTAEIYSRCMSLVTQPNLDGDTHLHVAARVGCFSIVNYLVRETLSMSQADFGNANNSMTETLRIRNRGNN</sequence>
<dbReference type="SUPFAM" id="SSF48403">
    <property type="entry name" value="Ankyrin repeat"/>
    <property type="match status" value="1"/>
</dbReference>
<dbReference type="SMART" id="SM00248">
    <property type="entry name" value="ANK"/>
    <property type="match status" value="2"/>
</dbReference>
<dbReference type="Gene3D" id="1.25.40.20">
    <property type="entry name" value="Ankyrin repeat-containing domain"/>
    <property type="match status" value="1"/>
</dbReference>
<dbReference type="InterPro" id="IPR036770">
    <property type="entry name" value="Ankyrin_rpt-contain_sf"/>
</dbReference>
<evidence type="ECO:0008006" key="4">
    <source>
        <dbReference type="Google" id="ProtNLM"/>
    </source>
</evidence>
<evidence type="ECO:0000256" key="1">
    <source>
        <dbReference type="PROSITE-ProRule" id="PRU00023"/>
    </source>
</evidence>
<organism evidence="2 3">
    <name type="scientific">Prunus dulcis</name>
    <name type="common">Almond</name>
    <name type="synonym">Amygdalus dulcis</name>
    <dbReference type="NCBI Taxonomy" id="3755"/>
    <lineage>
        <taxon>Eukaryota</taxon>
        <taxon>Viridiplantae</taxon>
        <taxon>Streptophyta</taxon>
        <taxon>Embryophyta</taxon>
        <taxon>Tracheophyta</taxon>
        <taxon>Spermatophyta</taxon>
        <taxon>Magnoliopsida</taxon>
        <taxon>eudicotyledons</taxon>
        <taxon>Gunneridae</taxon>
        <taxon>Pentapetalae</taxon>
        <taxon>rosids</taxon>
        <taxon>fabids</taxon>
        <taxon>Rosales</taxon>
        <taxon>Rosaceae</taxon>
        <taxon>Amygdaloideae</taxon>
        <taxon>Amygdaleae</taxon>
        <taxon>Prunus</taxon>
    </lineage>
</organism>
<keyword evidence="3" id="KW-1185">Reference proteome</keyword>
<dbReference type="Proteomes" id="UP001054821">
    <property type="component" value="Chromosome 4"/>
</dbReference>
<dbReference type="InterPro" id="IPR002110">
    <property type="entry name" value="Ankyrin_rpt"/>
</dbReference>
<dbReference type="PROSITE" id="PS50088">
    <property type="entry name" value="ANK_REPEAT"/>
    <property type="match status" value="1"/>
</dbReference>
<feature type="repeat" description="ANK" evidence="1">
    <location>
        <begin position="68"/>
        <end position="100"/>
    </location>
</feature>
<accession>A0AAD4VYF4</accession>
<dbReference type="PANTHER" id="PTHR24121">
    <property type="entry name" value="NO MECHANORECEPTOR POTENTIAL C, ISOFORM D-RELATED"/>
    <property type="match status" value="1"/>
</dbReference>
<dbReference type="Pfam" id="PF12796">
    <property type="entry name" value="Ank_2"/>
    <property type="match status" value="1"/>
</dbReference>
<comment type="caution">
    <text evidence="2">The sequence shown here is derived from an EMBL/GenBank/DDBJ whole genome shotgun (WGS) entry which is preliminary data.</text>
</comment>
<dbReference type="PANTHER" id="PTHR24121:SF22">
    <property type="entry name" value="PROTEIN ACCELERATED CELL DEATH 6-LIKE"/>
    <property type="match status" value="1"/>
</dbReference>
<evidence type="ECO:0000313" key="2">
    <source>
        <dbReference type="EMBL" id="KAI5333614.1"/>
    </source>
</evidence>
<protein>
    <recommendedName>
        <fullName evidence="4">Ankyrin repeat family protein</fullName>
    </recommendedName>
</protein>
<reference evidence="2 3" key="1">
    <citation type="journal article" date="2022" name="G3 (Bethesda)">
        <title>Whole-genome sequence and methylome profiling of the almond [Prunus dulcis (Mill.) D.A. Webb] cultivar 'Nonpareil'.</title>
        <authorList>
            <person name="D'Amico-Willman K.M."/>
            <person name="Ouma W.Z."/>
            <person name="Meulia T."/>
            <person name="Sideli G.M."/>
            <person name="Gradziel T.M."/>
            <person name="Fresnedo-Ramirez J."/>
        </authorList>
    </citation>
    <scope>NUCLEOTIDE SEQUENCE [LARGE SCALE GENOMIC DNA]</scope>
    <source>
        <strain evidence="2">Clone GOH B32 T37-40</strain>
    </source>
</reference>
<dbReference type="AlphaFoldDB" id="A0AAD4VYF4"/>
<proteinExistence type="predicted"/>
<gene>
    <name evidence="2" type="ORF">L3X38_023746</name>
</gene>
<keyword evidence="1" id="KW-0040">ANK repeat</keyword>
<evidence type="ECO:0000313" key="3">
    <source>
        <dbReference type="Proteomes" id="UP001054821"/>
    </source>
</evidence>